<feature type="compositionally biased region" description="Basic residues" evidence="10">
    <location>
        <begin position="367"/>
        <end position="377"/>
    </location>
</feature>
<dbReference type="Proteomes" id="UP000887578">
    <property type="component" value="Unplaced"/>
</dbReference>
<organism evidence="11 12">
    <name type="scientific">Panagrolaimus davidi</name>
    <dbReference type="NCBI Taxonomy" id="227884"/>
    <lineage>
        <taxon>Eukaryota</taxon>
        <taxon>Metazoa</taxon>
        <taxon>Ecdysozoa</taxon>
        <taxon>Nematoda</taxon>
        <taxon>Chromadorea</taxon>
        <taxon>Rhabditida</taxon>
        <taxon>Tylenchina</taxon>
        <taxon>Panagrolaimomorpha</taxon>
        <taxon>Panagrolaimoidea</taxon>
        <taxon>Panagrolaimidae</taxon>
        <taxon>Panagrolaimus</taxon>
    </lineage>
</organism>
<feature type="compositionally biased region" description="Basic residues" evidence="10">
    <location>
        <begin position="126"/>
        <end position="136"/>
    </location>
</feature>
<evidence type="ECO:0000256" key="1">
    <source>
        <dbReference type="ARBA" id="ARBA00004123"/>
    </source>
</evidence>
<evidence type="ECO:0000256" key="3">
    <source>
        <dbReference type="ARBA" id="ARBA00022737"/>
    </source>
</evidence>
<evidence type="ECO:0000256" key="10">
    <source>
        <dbReference type="SAM" id="MobiDB-lite"/>
    </source>
</evidence>
<keyword evidence="8" id="KW-0539">Nucleus</keyword>
<protein>
    <submittedName>
        <fullName evidence="12">HMG box domain-containing protein</fullName>
    </submittedName>
</protein>
<feature type="region of interest" description="Disordered" evidence="10">
    <location>
        <begin position="107"/>
        <end position="137"/>
    </location>
</feature>
<name>A0A914PY18_9BILA</name>
<dbReference type="WBParaSite" id="PDA_v2.g23722.t1">
    <property type="protein sequence ID" value="PDA_v2.g23722.t1"/>
    <property type="gene ID" value="PDA_v2.g23722"/>
</dbReference>
<keyword evidence="11" id="KW-1185">Reference proteome</keyword>
<dbReference type="GO" id="GO:0008270">
    <property type="term" value="F:zinc ion binding"/>
    <property type="evidence" value="ECO:0007669"/>
    <property type="project" value="UniProtKB-KW"/>
</dbReference>
<dbReference type="AlphaFoldDB" id="A0A914PY18"/>
<keyword evidence="5" id="KW-0862">Zinc</keyword>
<evidence type="ECO:0000313" key="12">
    <source>
        <dbReference type="WBParaSite" id="PDA_v2.g23722.t1"/>
    </source>
</evidence>
<feature type="region of interest" description="Disordered" evidence="10">
    <location>
        <begin position="361"/>
        <end position="422"/>
    </location>
</feature>
<keyword evidence="6" id="KW-0805">Transcription regulation</keyword>
<dbReference type="GO" id="GO:0045944">
    <property type="term" value="P:positive regulation of transcription by RNA polymerase II"/>
    <property type="evidence" value="ECO:0007669"/>
    <property type="project" value="TreeGrafter"/>
</dbReference>
<evidence type="ECO:0000256" key="5">
    <source>
        <dbReference type="ARBA" id="ARBA00022833"/>
    </source>
</evidence>
<proteinExistence type="predicted"/>
<dbReference type="GO" id="GO:0044666">
    <property type="term" value="C:MLL3/4 complex"/>
    <property type="evidence" value="ECO:0007669"/>
    <property type="project" value="TreeGrafter"/>
</dbReference>
<dbReference type="PANTHER" id="PTHR45888:SF6">
    <property type="entry name" value="HL01030P-RELATED"/>
    <property type="match status" value="1"/>
</dbReference>
<dbReference type="GO" id="GO:0042800">
    <property type="term" value="F:histone H3K4 methyltransferase activity"/>
    <property type="evidence" value="ECO:0007669"/>
    <property type="project" value="TreeGrafter"/>
</dbReference>
<evidence type="ECO:0000256" key="4">
    <source>
        <dbReference type="ARBA" id="ARBA00022771"/>
    </source>
</evidence>
<comment type="subcellular location">
    <subcellularLocation>
        <location evidence="1">Nucleus</location>
    </subcellularLocation>
</comment>
<evidence type="ECO:0000256" key="7">
    <source>
        <dbReference type="ARBA" id="ARBA00023163"/>
    </source>
</evidence>
<accession>A0A914PY18</accession>
<reference evidence="12" key="1">
    <citation type="submission" date="2022-11" db="UniProtKB">
        <authorList>
            <consortium name="WormBaseParasite"/>
        </authorList>
    </citation>
    <scope>IDENTIFICATION</scope>
</reference>
<sequence length="671" mass="75672">MCRPKANADYNDAMNQSVIIDNVMVNKSALEMLKCGRSASSLGNLSDITGSFRSQSMDQGDPEDAIMEELDFSTAGRGRGRVSGPGRRPPKIGIGGFIVKNRNRIAHSIDDEPQEEVEDKTPGNKLQKRRPRKPRRHQLEDAYPAIIQSAFWGISGVDGKMVVEMNIEEPTLQEIPQNIQQPKKGKEVYELSDQASEALRNDQDNDVLGNILDEDIDLNNFDMNDIDISNFSDLFGDDDDEFDFSNEDTQESFQDANQFENNDNNSSHSNAIQERLRVEQHRQLMSRGINNDAERANQASEKWQEDEPLGDKATKAAVLHANVMFPLLKETFPNWNDRVKQIHRLWRNLHVNQRQEYVQKARENRAHRGRAPRQRRVAKPEAGVKKEEELPFLKGPMTDQPGPSTSASIPMASPHEQKPSTSHLIQIKQEEIQNHQPNGIHPTSNIDAQNGMMLHQPQQFIKQQPNKEQMLFAQVQHQQQPGTSCMIQQMNMPANAPTTSQQNGIAIKPANGTVINRPIVTPETAQKYDMLKKKHENVKQQQTTIENEVIALRKLKKNLAAKKRSLNKNAPLNLEGQPIVQNLTEDDQRRWEDIQQKLNEKSKEGDKLKKAAKDLNTQLEKLGAEYGIVSVTAVMSTGPVGCNNNPNSITTVAGMQHMPETNGSLMLQYPK</sequence>
<evidence type="ECO:0000313" key="11">
    <source>
        <dbReference type="Proteomes" id="UP000887578"/>
    </source>
</evidence>
<evidence type="ECO:0000256" key="6">
    <source>
        <dbReference type="ARBA" id="ARBA00023015"/>
    </source>
</evidence>
<keyword evidence="4" id="KW-0863">Zinc-finger</keyword>
<feature type="compositionally biased region" description="Basic and acidic residues" evidence="10">
    <location>
        <begin position="378"/>
        <end position="391"/>
    </location>
</feature>
<keyword evidence="2" id="KW-0479">Metal-binding</keyword>
<feature type="region of interest" description="Disordered" evidence="10">
    <location>
        <begin position="72"/>
        <end position="95"/>
    </location>
</feature>
<dbReference type="InterPro" id="IPR036910">
    <property type="entry name" value="HMG_box_dom_sf"/>
</dbReference>
<dbReference type="GO" id="GO:0003713">
    <property type="term" value="F:transcription coactivator activity"/>
    <property type="evidence" value="ECO:0007669"/>
    <property type="project" value="TreeGrafter"/>
</dbReference>
<keyword evidence="7" id="KW-0804">Transcription</keyword>
<evidence type="ECO:0000256" key="2">
    <source>
        <dbReference type="ARBA" id="ARBA00022723"/>
    </source>
</evidence>
<feature type="coiled-coil region" evidence="9">
    <location>
        <begin position="598"/>
        <end position="625"/>
    </location>
</feature>
<feature type="coiled-coil region" evidence="9">
    <location>
        <begin position="528"/>
        <end position="569"/>
    </location>
</feature>
<dbReference type="PANTHER" id="PTHR45888">
    <property type="entry name" value="HL01030P-RELATED"/>
    <property type="match status" value="1"/>
</dbReference>
<dbReference type="Gene3D" id="1.10.30.10">
    <property type="entry name" value="High mobility group box domain"/>
    <property type="match status" value="1"/>
</dbReference>
<evidence type="ECO:0000256" key="8">
    <source>
        <dbReference type="ARBA" id="ARBA00023242"/>
    </source>
</evidence>
<keyword evidence="3" id="KW-0677">Repeat</keyword>
<keyword evidence="9" id="KW-0175">Coiled coil</keyword>
<evidence type="ECO:0000256" key="9">
    <source>
        <dbReference type="SAM" id="Coils"/>
    </source>
</evidence>